<keyword evidence="3" id="KW-1185">Reference proteome</keyword>
<evidence type="ECO:0000313" key="2">
    <source>
        <dbReference type="EMBL" id="KAJ8551116.1"/>
    </source>
</evidence>
<feature type="compositionally biased region" description="Gly residues" evidence="1">
    <location>
        <begin position="111"/>
        <end position="120"/>
    </location>
</feature>
<feature type="region of interest" description="Disordered" evidence="1">
    <location>
        <begin position="170"/>
        <end position="202"/>
    </location>
</feature>
<sequence length="233" mass="25362">MEESEKRKKRLKAIREEAAEAADSTEEQNSIGLTNPLIDTPSGSSGQDEPRPRFDYYTDPMAAFSANNKKNNLGPQVSQPCNTPPRPMNAGSPAHHAQGNYNSAHRTDGFPQGGGAGSQYGQGNPYQGLGSRARPYRGSRRGGGQFKFYYHKSMVEDPWKAFKPVIWKPRGDTRDSLKSWHPNSISTKKAKLGETPTKSTPQQGLAEYLAAAFNEAAGKDAVNNEPGTSSFDA</sequence>
<name>A0A9Q1M6T3_9SOLA</name>
<dbReference type="InterPro" id="IPR039292">
    <property type="entry name" value="SICKLE"/>
</dbReference>
<dbReference type="EMBL" id="JAJAGQ010000010">
    <property type="protein sequence ID" value="KAJ8551116.1"/>
    <property type="molecule type" value="Genomic_DNA"/>
</dbReference>
<accession>A0A9Q1M6T3</accession>
<organism evidence="2 3">
    <name type="scientific">Anisodus acutangulus</name>
    <dbReference type="NCBI Taxonomy" id="402998"/>
    <lineage>
        <taxon>Eukaryota</taxon>
        <taxon>Viridiplantae</taxon>
        <taxon>Streptophyta</taxon>
        <taxon>Embryophyta</taxon>
        <taxon>Tracheophyta</taxon>
        <taxon>Spermatophyta</taxon>
        <taxon>Magnoliopsida</taxon>
        <taxon>eudicotyledons</taxon>
        <taxon>Gunneridae</taxon>
        <taxon>Pentapetalae</taxon>
        <taxon>asterids</taxon>
        <taxon>lamiids</taxon>
        <taxon>Solanales</taxon>
        <taxon>Solanaceae</taxon>
        <taxon>Solanoideae</taxon>
        <taxon>Hyoscyameae</taxon>
        <taxon>Anisodus</taxon>
    </lineage>
</organism>
<feature type="compositionally biased region" description="Polar residues" evidence="1">
    <location>
        <begin position="65"/>
        <end position="81"/>
    </location>
</feature>
<dbReference type="GO" id="GO:0035196">
    <property type="term" value="P:miRNA processing"/>
    <property type="evidence" value="ECO:0007669"/>
    <property type="project" value="InterPro"/>
</dbReference>
<dbReference type="PANTHER" id="PTHR36054">
    <property type="entry name" value="PROTEIN SICKLE"/>
    <property type="match status" value="1"/>
</dbReference>
<dbReference type="Proteomes" id="UP001152561">
    <property type="component" value="Unassembled WGS sequence"/>
</dbReference>
<gene>
    <name evidence="2" type="ORF">K7X08_000486</name>
</gene>
<feature type="region of interest" description="Disordered" evidence="1">
    <location>
        <begin position="16"/>
        <end position="142"/>
    </location>
</feature>
<dbReference type="AlphaFoldDB" id="A0A9Q1M6T3"/>
<evidence type="ECO:0000313" key="3">
    <source>
        <dbReference type="Proteomes" id="UP001152561"/>
    </source>
</evidence>
<proteinExistence type="predicted"/>
<dbReference type="OrthoDB" id="1935385at2759"/>
<dbReference type="PANTHER" id="PTHR36054:SF5">
    <property type="entry name" value="HYDROXYPROLINE-RICH GLYCOPROTEIN FAMILY PROTEIN"/>
    <property type="match status" value="1"/>
</dbReference>
<evidence type="ECO:0000256" key="1">
    <source>
        <dbReference type="SAM" id="MobiDB-lite"/>
    </source>
</evidence>
<comment type="caution">
    <text evidence="2">The sequence shown here is derived from an EMBL/GenBank/DDBJ whole genome shotgun (WGS) entry which is preliminary data.</text>
</comment>
<reference evidence="3" key="1">
    <citation type="journal article" date="2023" name="Proc. Natl. Acad. Sci. U.S.A.">
        <title>Genomic and structural basis for evolution of tropane alkaloid biosynthesis.</title>
        <authorList>
            <person name="Wanga Y.-J."/>
            <person name="Taina T."/>
            <person name="Yua J.-Y."/>
            <person name="Lia J."/>
            <person name="Xua B."/>
            <person name="Chenc J."/>
            <person name="D'Auriad J.C."/>
            <person name="Huanga J.-P."/>
            <person name="Huanga S.-X."/>
        </authorList>
    </citation>
    <scope>NUCLEOTIDE SEQUENCE [LARGE SCALE GENOMIC DNA]</scope>
    <source>
        <strain evidence="3">cv. KIB-2019</strain>
    </source>
</reference>
<dbReference type="GO" id="GO:0000398">
    <property type="term" value="P:mRNA splicing, via spliceosome"/>
    <property type="evidence" value="ECO:0007669"/>
    <property type="project" value="InterPro"/>
</dbReference>
<protein>
    <submittedName>
        <fullName evidence="2">Uncharacterized protein</fullName>
    </submittedName>
</protein>